<reference evidence="1" key="2">
    <citation type="journal article" date="2015" name="Fish Shellfish Immunol.">
        <title>Early steps in the European eel (Anguilla anguilla)-Vibrio vulnificus interaction in the gills: Role of the RtxA13 toxin.</title>
        <authorList>
            <person name="Callol A."/>
            <person name="Pajuelo D."/>
            <person name="Ebbesson L."/>
            <person name="Teles M."/>
            <person name="MacKenzie S."/>
            <person name="Amaro C."/>
        </authorList>
    </citation>
    <scope>NUCLEOTIDE SEQUENCE</scope>
</reference>
<dbReference type="AlphaFoldDB" id="A0A0E9RGS2"/>
<evidence type="ECO:0000313" key="1">
    <source>
        <dbReference type="EMBL" id="JAH28002.1"/>
    </source>
</evidence>
<protein>
    <submittedName>
        <fullName evidence="1">Uncharacterized protein</fullName>
    </submittedName>
</protein>
<organism evidence="1">
    <name type="scientific">Anguilla anguilla</name>
    <name type="common">European freshwater eel</name>
    <name type="synonym">Muraena anguilla</name>
    <dbReference type="NCBI Taxonomy" id="7936"/>
    <lineage>
        <taxon>Eukaryota</taxon>
        <taxon>Metazoa</taxon>
        <taxon>Chordata</taxon>
        <taxon>Craniata</taxon>
        <taxon>Vertebrata</taxon>
        <taxon>Euteleostomi</taxon>
        <taxon>Actinopterygii</taxon>
        <taxon>Neopterygii</taxon>
        <taxon>Teleostei</taxon>
        <taxon>Anguilliformes</taxon>
        <taxon>Anguillidae</taxon>
        <taxon>Anguilla</taxon>
    </lineage>
</organism>
<name>A0A0E9RGS2_ANGAN</name>
<reference evidence="1" key="1">
    <citation type="submission" date="2014-11" db="EMBL/GenBank/DDBJ databases">
        <authorList>
            <person name="Amaro Gonzalez C."/>
        </authorList>
    </citation>
    <scope>NUCLEOTIDE SEQUENCE</scope>
</reference>
<accession>A0A0E9RGS2</accession>
<sequence>MNITDSFVMPFTACISHNGADWLLCFTP</sequence>
<dbReference type="EMBL" id="GBXM01080575">
    <property type="protein sequence ID" value="JAH28002.1"/>
    <property type="molecule type" value="Transcribed_RNA"/>
</dbReference>
<proteinExistence type="predicted"/>